<evidence type="ECO:0000313" key="3">
    <source>
        <dbReference type="Proteomes" id="UP000286931"/>
    </source>
</evidence>
<gene>
    <name evidence="2" type="ORF">EHYA_03784</name>
</gene>
<accession>A0A401YNA9</accession>
<dbReference type="EMBL" id="BIFH01000019">
    <property type="protein sequence ID" value="GCD96100.1"/>
    <property type="molecule type" value="Genomic_DNA"/>
</dbReference>
<protein>
    <submittedName>
        <fullName evidence="2">Uncharacterized protein</fullName>
    </submittedName>
</protein>
<dbReference type="Proteomes" id="UP000286931">
    <property type="component" value="Unassembled WGS sequence"/>
</dbReference>
<sequence length="65" mass="7126">MPTCVSPDEVALNRAHPEDGDRTGQRHLLTSAEAERAEHEPGHRLPPLFGRVYIGIGHGDTLTSR</sequence>
<dbReference type="AlphaFoldDB" id="A0A401YNA9"/>
<feature type="compositionally biased region" description="Basic and acidic residues" evidence="1">
    <location>
        <begin position="15"/>
        <end position="24"/>
    </location>
</feature>
<evidence type="ECO:0000256" key="1">
    <source>
        <dbReference type="SAM" id="MobiDB-lite"/>
    </source>
</evidence>
<proteinExistence type="predicted"/>
<evidence type="ECO:0000313" key="2">
    <source>
        <dbReference type="EMBL" id="GCD96100.1"/>
    </source>
</evidence>
<comment type="caution">
    <text evidence="2">The sequence shown here is derived from an EMBL/GenBank/DDBJ whole genome shotgun (WGS) entry which is preliminary data.</text>
</comment>
<reference evidence="2 3" key="1">
    <citation type="submission" date="2018-12" db="EMBL/GenBank/DDBJ databases">
        <title>Draft genome sequence of Embleya hyalina NBRC 13850T.</title>
        <authorList>
            <person name="Komaki H."/>
            <person name="Hosoyama A."/>
            <person name="Kimura A."/>
            <person name="Ichikawa N."/>
            <person name="Tamura T."/>
        </authorList>
    </citation>
    <scope>NUCLEOTIDE SEQUENCE [LARGE SCALE GENOMIC DNA]</scope>
    <source>
        <strain evidence="2 3">NBRC 13850</strain>
    </source>
</reference>
<name>A0A401YNA9_9ACTN</name>
<organism evidence="2 3">
    <name type="scientific">Embleya hyalina</name>
    <dbReference type="NCBI Taxonomy" id="516124"/>
    <lineage>
        <taxon>Bacteria</taxon>
        <taxon>Bacillati</taxon>
        <taxon>Actinomycetota</taxon>
        <taxon>Actinomycetes</taxon>
        <taxon>Kitasatosporales</taxon>
        <taxon>Streptomycetaceae</taxon>
        <taxon>Embleya</taxon>
    </lineage>
</organism>
<feature type="region of interest" description="Disordered" evidence="1">
    <location>
        <begin position="1"/>
        <end position="25"/>
    </location>
</feature>
<keyword evidence="3" id="KW-1185">Reference proteome</keyword>